<organism evidence="5 6">
    <name type="scientific">Fomitopsis schrenkii</name>
    <name type="common">Brown rot fungus</name>
    <dbReference type="NCBI Taxonomy" id="2126942"/>
    <lineage>
        <taxon>Eukaryota</taxon>
        <taxon>Fungi</taxon>
        <taxon>Dikarya</taxon>
        <taxon>Basidiomycota</taxon>
        <taxon>Agaricomycotina</taxon>
        <taxon>Agaricomycetes</taxon>
        <taxon>Polyporales</taxon>
        <taxon>Fomitopsis</taxon>
    </lineage>
</organism>
<evidence type="ECO:0000313" key="5">
    <source>
        <dbReference type="EMBL" id="EPS98652.1"/>
    </source>
</evidence>
<dbReference type="GO" id="GO:0004312">
    <property type="term" value="F:fatty acid synthase activity"/>
    <property type="evidence" value="ECO:0007669"/>
    <property type="project" value="InterPro"/>
</dbReference>
<dbReference type="GO" id="GO:0006633">
    <property type="term" value="P:fatty acid biosynthetic process"/>
    <property type="evidence" value="ECO:0007669"/>
    <property type="project" value="InterPro"/>
</dbReference>
<dbReference type="InterPro" id="IPR003965">
    <property type="entry name" value="Fatty_acid_synthase"/>
</dbReference>
<dbReference type="InterPro" id="IPR029069">
    <property type="entry name" value="HotDog_dom_sf"/>
</dbReference>
<dbReference type="eggNOG" id="ENOG502QQJX">
    <property type="taxonomic scope" value="Eukaryota"/>
</dbReference>
<keyword evidence="6" id="KW-1185">Reference proteome</keyword>
<evidence type="ECO:0000259" key="2">
    <source>
        <dbReference type="Pfam" id="PF08354"/>
    </source>
</evidence>
<evidence type="ECO:0000259" key="3">
    <source>
        <dbReference type="Pfam" id="PF13452"/>
    </source>
</evidence>
<dbReference type="GO" id="GO:0005835">
    <property type="term" value="C:fatty acid synthase complex"/>
    <property type="evidence" value="ECO:0007669"/>
    <property type="project" value="InterPro"/>
</dbReference>
<dbReference type="EMBL" id="KE504163">
    <property type="protein sequence ID" value="EPS98652.1"/>
    <property type="molecule type" value="Genomic_DNA"/>
</dbReference>
<protein>
    <submittedName>
        <fullName evidence="5">Uncharacterized protein</fullName>
    </submittedName>
</protein>
<dbReference type="PRINTS" id="PR01483">
    <property type="entry name" value="FASYNTHASE"/>
</dbReference>
<dbReference type="InterPro" id="IPR040883">
    <property type="entry name" value="FAS_meander"/>
</dbReference>
<dbReference type="Gene3D" id="1.20.930.70">
    <property type="match status" value="1"/>
</dbReference>
<reference evidence="5 6" key="1">
    <citation type="journal article" date="2012" name="Science">
        <title>The Paleozoic origin of enzymatic lignin decomposition reconstructed from 31 fungal genomes.</title>
        <authorList>
            <person name="Floudas D."/>
            <person name="Binder M."/>
            <person name="Riley R."/>
            <person name="Barry K."/>
            <person name="Blanchette R.A."/>
            <person name="Henrissat B."/>
            <person name="Martinez A.T."/>
            <person name="Otillar R."/>
            <person name="Spatafora J.W."/>
            <person name="Yadav J.S."/>
            <person name="Aerts A."/>
            <person name="Benoit I."/>
            <person name="Boyd A."/>
            <person name="Carlson A."/>
            <person name="Copeland A."/>
            <person name="Coutinho P.M."/>
            <person name="de Vries R.P."/>
            <person name="Ferreira P."/>
            <person name="Findley K."/>
            <person name="Foster B."/>
            <person name="Gaskell J."/>
            <person name="Glotzer D."/>
            <person name="Gorecki P."/>
            <person name="Heitman J."/>
            <person name="Hesse C."/>
            <person name="Hori C."/>
            <person name="Igarashi K."/>
            <person name="Jurgens J.A."/>
            <person name="Kallen N."/>
            <person name="Kersten P."/>
            <person name="Kohler A."/>
            <person name="Kuees U."/>
            <person name="Kumar T.K.A."/>
            <person name="Kuo A."/>
            <person name="LaButti K."/>
            <person name="Larrondo L.F."/>
            <person name="Lindquist E."/>
            <person name="Ling A."/>
            <person name="Lombard V."/>
            <person name="Lucas S."/>
            <person name="Lundell T."/>
            <person name="Martin R."/>
            <person name="McLaughlin D.J."/>
            <person name="Morgenstern I."/>
            <person name="Morin E."/>
            <person name="Murat C."/>
            <person name="Nagy L.G."/>
            <person name="Nolan M."/>
            <person name="Ohm R.A."/>
            <person name="Patyshakuliyeva A."/>
            <person name="Rokas A."/>
            <person name="Ruiz-Duenas F.J."/>
            <person name="Sabat G."/>
            <person name="Salamov A."/>
            <person name="Samejima M."/>
            <person name="Schmutz J."/>
            <person name="Slot J.C."/>
            <person name="St John F."/>
            <person name="Stenlid J."/>
            <person name="Sun H."/>
            <person name="Sun S."/>
            <person name="Syed K."/>
            <person name="Tsang A."/>
            <person name="Wiebenga A."/>
            <person name="Young D."/>
            <person name="Pisabarro A."/>
            <person name="Eastwood D.C."/>
            <person name="Martin F."/>
            <person name="Cullen D."/>
            <person name="Grigoriev I.V."/>
            <person name="Hibbett D.S."/>
        </authorList>
    </citation>
    <scope>NUCLEOTIDE SEQUENCE</scope>
    <source>
        <strain evidence="6">FP-58527</strain>
    </source>
</reference>
<dbReference type="SUPFAM" id="SSF54637">
    <property type="entry name" value="Thioesterase/thiol ester dehydrase-isomerase"/>
    <property type="match status" value="1"/>
</dbReference>
<dbReference type="STRING" id="743788.S8E1J3"/>
<dbReference type="HOGENOM" id="CLU_374293_0_0_1"/>
<sequence length="742" mass="83570">MSKEKHAAWLAERRAEIIAKLNKDFAKPWFGWKMDDSVVEDFADMTYEEVVLRMVRLMYVVHEERWVELSLRNLTGDWLRRIEERFAGIDRGTKALILQSYSSLDKPAEFVKKFFEAYPAASEQLLASEDKAYFLAISQRPGQKPVPFIPVLDANFEVWFKKDSLWAAEDIEAVFDQDPQRVCILQGPVVVEHATKKDEPIKEMLDNITALLIYKLAQRLYGGDLSRVPIVNYLSTRPSPLPEAVVALLAVERAIASNAITYSVGSALPEVSTWLEILAGPHQHWLRALLPSTTIVQGSLYVDNPILRLFSPRRGQKIVLTVDGVTPLSVALYGAACSHGQHKLSFKAVEVKYNQSSQSIDVTLFEDRRNVAVPLYFKFLYKPSTGYAPLHEVSDDRNKRMKDFYWRLWFGDNEVLPEINLRKTFTGPEVTIQANDVETFCSVVGNEGEAFKTARTDRVQAPMDFAIVTGWQAIMKAIFPAAINGDLLKLVHLSNGFRVLNAGDVCKSEARIVSVTNSDAGKIVKVKGFVTRDNVPVIEVVSSFLYCGRYSDFENTFKVVEEPDYLVEVDSEAQVGVLQSKEWFEWDGETKPLQAGTGLIFQIKSEATYRNKTCFKTVSVSGDIFVRDQLKRLVNVGSVDFLQDDSCGNPVLAYLQYHGAQQSSPSLLPSEGYTTSKSDSTVFRTPVLEDLRQPQPYSRESVLRGLRCSPRDNHQQDKFFQSLSKVPLVEPSFAMSSTARAS</sequence>
<dbReference type="Pfam" id="PF13452">
    <property type="entry name" value="FAS1_DH_region"/>
    <property type="match status" value="1"/>
</dbReference>
<accession>S8E1J3</accession>
<dbReference type="InParanoid" id="S8E1J3"/>
<dbReference type="InterPro" id="IPR039569">
    <property type="entry name" value="FAS1-like_DH_region"/>
</dbReference>
<dbReference type="GO" id="GO:0004318">
    <property type="term" value="F:enoyl-[acyl-carrier-protein] reductase (NADH) activity"/>
    <property type="evidence" value="ECO:0007669"/>
    <property type="project" value="InterPro"/>
</dbReference>
<evidence type="ECO:0000256" key="1">
    <source>
        <dbReference type="ARBA" id="ARBA00022679"/>
    </source>
</evidence>
<keyword evidence="1" id="KW-0808">Transferase</keyword>
<dbReference type="OrthoDB" id="2797051at2759"/>
<dbReference type="PANTHER" id="PTHR10982:SF21">
    <property type="entry name" value="FATTY ACID SYNTHASE SUBUNIT BETA"/>
    <property type="match status" value="1"/>
</dbReference>
<dbReference type="Gene3D" id="3.30.1120.100">
    <property type="match status" value="1"/>
</dbReference>
<dbReference type="PANTHER" id="PTHR10982">
    <property type="entry name" value="MALONYL COA-ACYL CARRIER PROTEIN TRANSACYLASE"/>
    <property type="match status" value="1"/>
</dbReference>
<name>S8E1J3_FOMSC</name>
<feature type="domain" description="Fatty acid synthase meander beta sheet" evidence="4">
    <location>
        <begin position="266"/>
        <end position="412"/>
    </location>
</feature>
<gene>
    <name evidence="5" type="ORF">FOMPIDRAFT_1051298</name>
</gene>
<dbReference type="Pfam" id="PF22235">
    <property type="entry name" value="FAS1_thioest_ins"/>
    <property type="match status" value="1"/>
</dbReference>
<dbReference type="FunFam" id="1.20.930.70:FF:000001">
    <property type="entry name" value="Fatty acid synthase beta subunit dehydratase"/>
    <property type="match status" value="1"/>
</dbReference>
<dbReference type="Proteomes" id="UP000015241">
    <property type="component" value="Unassembled WGS sequence"/>
</dbReference>
<dbReference type="GO" id="GO:0019171">
    <property type="term" value="F:(3R)-hydroxyacyl-[acyl-carrier-protein] dehydratase activity"/>
    <property type="evidence" value="ECO:0007669"/>
    <property type="project" value="InterPro"/>
</dbReference>
<evidence type="ECO:0000313" key="6">
    <source>
        <dbReference type="Proteomes" id="UP000015241"/>
    </source>
</evidence>
<feature type="domain" description="Fatty acid synthase beta subunit AflB /Fas1-like central" evidence="2">
    <location>
        <begin position="3"/>
        <end position="205"/>
    </location>
</feature>
<dbReference type="InterPro" id="IPR013565">
    <property type="entry name" value="Fas1/AflB-like_central"/>
</dbReference>
<feature type="domain" description="FAS1-like dehydratase" evidence="3">
    <location>
        <begin position="426"/>
        <end position="539"/>
    </location>
</feature>
<evidence type="ECO:0000259" key="4">
    <source>
        <dbReference type="Pfam" id="PF17951"/>
    </source>
</evidence>
<dbReference type="AlphaFoldDB" id="S8E1J3"/>
<dbReference type="Pfam" id="PF08354">
    <property type="entry name" value="Fas1-AflB-like_hel"/>
    <property type="match status" value="1"/>
</dbReference>
<dbReference type="Gene3D" id="3.10.129.10">
    <property type="entry name" value="Hotdog Thioesterase"/>
    <property type="match status" value="1"/>
</dbReference>
<dbReference type="Pfam" id="PF17951">
    <property type="entry name" value="FAS_meander"/>
    <property type="match status" value="1"/>
</dbReference>
<dbReference type="InterPro" id="IPR050830">
    <property type="entry name" value="Fungal_FAS"/>
</dbReference>
<proteinExistence type="predicted"/>